<sequence length="143" mass="15887">MIGYDFRLHTERATLEGCEYVEIQRGPFAEDYWRPGSVYVRADVFALFDGPLRGRCGYEDIHSTIDLDRDQGAECVAVWRGAARELKAGHTMTAVRMLGLGHVPLLDGELRLQAAAVVALLRGLADFVELQLSARERIAIIGL</sequence>
<evidence type="ECO:0000313" key="2">
    <source>
        <dbReference type="Proteomes" id="UP000248330"/>
    </source>
</evidence>
<evidence type="ECO:0000313" key="1">
    <source>
        <dbReference type="EMBL" id="PXV63987.1"/>
    </source>
</evidence>
<keyword evidence="2" id="KW-1185">Reference proteome</keyword>
<proteinExistence type="predicted"/>
<dbReference type="Proteomes" id="UP000248330">
    <property type="component" value="Unassembled WGS sequence"/>
</dbReference>
<dbReference type="AlphaFoldDB" id="A0A318E2B7"/>
<organism evidence="1 2">
    <name type="scientific">Sinimarinibacterium flocculans</name>
    <dbReference type="NCBI Taxonomy" id="985250"/>
    <lineage>
        <taxon>Bacteria</taxon>
        <taxon>Pseudomonadati</taxon>
        <taxon>Pseudomonadota</taxon>
        <taxon>Gammaproteobacteria</taxon>
        <taxon>Nevskiales</taxon>
        <taxon>Nevskiaceae</taxon>
        <taxon>Sinimarinibacterium</taxon>
    </lineage>
</organism>
<dbReference type="RefSeq" id="WP_110266817.1">
    <property type="nucleotide sequence ID" value="NZ_CAKZQT010000026.1"/>
</dbReference>
<accession>A0A318E2B7</accession>
<name>A0A318E2B7_9GAMM</name>
<reference evidence="1 2" key="1">
    <citation type="submission" date="2018-04" db="EMBL/GenBank/DDBJ databases">
        <title>Genomic Encyclopedia of Type Strains, Phase IV (KMG-IV): sequencing the most valuable type-strain genomes for metagenomic binning, comparative biology and taxonomic classification.</title>
        <authorList>
            <person name="Goeker M."/>
        </authorList>
    </citation>
    <scope>NUCLEOTIDE SEQUENCE [LARGE SCALE GENOMIC DNA]</scope>
    <source>
        <strain evidence="1 2">DSM 104150</strain>
    </source>
</reference>
<dbReference type="EMBL" id="QICN01000014">
    <property type="protein sequence ID" value="PXV63987.1"/>
    <property type="molecule type" value="Genomic_DNA"/>
</dbReference>
<comment type="caution">
    <text evidence="1">The sequence shown here is derived from an EMBL/GenBank/DDBJ whole genome shotgun (WGS) entry which is preliminary data.</text>
</comment>
<gene>
    <name evidence="1" type="ORF">C8D93_11451</name>
</gene>
<protein>
    <submittedName>
        <fullName evidence="1">Uncharacterized protein</fullName>
    </submittedName>
</protein>
<dbReference type="OrthoDB" id="9855636at2"/>